<feature type="domain" description="Glycosyl transferase family 51" evidence="30">
    <location>
        <begin position="56"/>
        <end position="230"/>
    </location>
</feature>
<keyword evidence="10" id="KW-0121">Carboxypeptidase</keyword>
<keyword evidence="21" id="KW-0046">Antibiotic resistance</keyword>
<dbReference type="InterPro" id="IPR031376">
    <property type="entry name" value="PCB_OB"/>
</dbReference>
<dbReference type="Gene3D" id="2.40.50.140">
    <property type="entry name" value="Nucleic acid-binding proteins"/>
    <property type="match status" value="1"/>
</dbReference>
<dbReference type="Pfam" id="PF00912">
    <property type="entry name" value="Transgly"/>
    <property type="match status" value="1"/>
</dbReference>
<comment type="pathway">
    <text evidence="27">Glycan biosynthesis.</text>
</comment>
<protein>
    <recommendedName>
        <fullName evidence="7">Penicillin-binding protein 1A</fullName>
        <ecNumber evidence="25">2.4.99.28</ecNumber>
        <ecNumber evidence="6">3.4.16.4</ecNumber>
    </recommendedName>
</protein>
<evidence type="ECO:0000256" key="27">
    <source>
        <dbReference type="ARBA" id="ARBA00060592"/>
    </source>
</evidence>
<evidence type="ECO:0000256" key="11">
    <source>
        <dbReference type="ARBA" id="ARBA00022670"/>
    </source>
</evidence>
<evidence type="ECO:0000259" key="31">
    <source>
        <dbReference type="Pfam" id="PF17092"/>
    </source>
</evidence>
<feature type="domain" description="Penicillin-binding protein transpeptidase" evidence="29">
    <location>
        <begin position="469"/>
        <end position="740"/>
    </location>
</feature>
<comment type="similarity">
    <text evidence="5">In the N-terminal section; belongs to the glycosyltransferase 51 family.</text>
</comment>
<keyword evidence="16" id="KW-0133">Cell shape</keyword>
<evidence type="ECO:0000256" key="12">
    <source>
        <dbReference type="ARBA" id="ARBA00022676"/>
    </source>
</evidence>
<dbReference type="GO" id="GO:0071555">
    <property type="term" value="P:cell wall organization"/>
    <property type="evidence" value="ECO:0007669"/>
    <property type="project" value="UniProtKB-KW"/>
</dbReference>
<evidence type="ECO:0000256" key="16">
    <source>
        <dbReference type="ARBA" id="ARBA00022960"/>
    </source>
</evidence>
<keyword evidence="18" id="KW-0573">Peptidoglycan synthesis</keyword>
<dbReference type="NCBIfam" id="TIGR02074">
    <property type="entry name" value="PBP_1a_fam"/>
    <property type="match status" value="1"/>
</dbReference>
<keyword evidence="20" id="KW-0472">Membrane</keyword>
<comment type="similarity">
    <text evidence="4">In the C-terminal section; belongs to the transpeptidase family.</text>
</comment>
<evidence type="ECO:0000256" key="8">
    <source>
        <dbReference type="ARBA" id="ARBA00022475"/>
    </source>
</evidence>
<evidence type="ECO:0000256" key="22">
    <source>
        <dbReference type="ARBA" id="ARBA00023268"/>
    </source>
</evidence>
<dbReference type="Pfam" id="PF00905">
    <property type="entry name" value="Transpeptidase"/>
    <property type="match status" value="1"/>
</dbReference>
<keyword evidence="14" id="KW-0812">Transmembrane</keyword>
<dbReference type="GO" id="GO:0009002">
    <property type="term" value="F:serine-type D-Ala-D-Ala carboxypeptidase activity"/>
    <property type="evidence" value="ECO:0007669"/>
    <property type="project" value="UniProtKB-EC"/>
</dbReference>
<comment type="catalytic activity">
    <reaction evidence="26">
        <text>[GlcNAc-(1-&gt;4)-Mur2Ac(oyl-L-Ala-gamma-D-Glu-L-Lys-D-Ala-D-Ala)](n)-di-trans,octa-cis-undecaprenyl diphosphate + beta-D-GlcNAc-(1-&gt;4)-Mur2Ac(oyl-L-Ala-gamma-D-Glu-L-Lys-D-Ala-D-Ala)-di-trans,octa-cis-undecaprenyl diphosphate = [GlcNAc-(1-&gt;4)-Mur2Ac(oyl-L-Ala-gamma-D-Glu-L-Lys-D-Ala-D-Ala)](n+1)-di-trans,octa-cis-undecaprenyl diphosphate + di-trans,octa-cis-undecaprenyl diphosphate + H(+)</text>
        <dbReference type="Rhea" id="RHEA:23708"/>
        <dbReference type="Rhea" id="RHEA-COMP:9602"/>
        <dbReference type="Rhea" id="RHEA-COMP:9603"/>
        <dbReference type="ChEBI" id="CHEBI:15378"/>
        <dbReference type="ChEBI" id="CHEBI:58405"/>
        <dbReference type="ChEBI" id="CHEBI:60033"/>
        <dbReference type="ChEBI" id="CHEBI:78435"/>
        <dbReference type="EC" id="2.4.99.28"/>
    </reaction>
</comment>
<keyword evidence="19" id="KW-1133">Transmembrane helix</keyword>
<dbReference type="InterPro" id="IPR050396">
    <property type="entry name" value="Glycosyltr_51/Transpeptidase"/>
</dbReference>
<organism evidence="32 33">
    <name type="scientific">Thiohalorhabdus denitrificans</name>
    <dbReference type="NCBI Taxonomy" id="381306"/>
    <lineage>
        <taxon>Bacteria</taxon>
        <taxon>Pseudomonadati</taxon>
        <taxon>Pseudomonadota</taxon>
        <taxon>Gammaproteobacteria</taxon>
        <taxon>Thiohalorhabdales</taxon>
        <taxon>Thiohalorhabdaceae</taxon>
        <taxon>Thiohalorhabdus</taxon>
    </lineage>
</organism>
<dbReference type="InterPro" id="IPR012338">
    <property type="entry name" value="Beta-lactam/transpept-like"/>
</dbReference>
<dbReference type="Gene3D" id="1.10.3810.10">
    <property type="entry name" value="Biosynthetic peptidoglycan transglycosylase-like"/>
    <property type="match status" value="1"/>
</dbReference>
<dbReference type="GO" id="GO:0008658">
    <property type="term" value="F:penicillin binding"/>
    <property type="evidence" value="ECO:0007669"/>
    <property type="project" value="InterPro"/>
</dbReference>
<evidence type="ECO:0000259" key="29">
    <source>
        <dbReference type="Pfam" id="PF00905"/>
    </source>
</evidence>
<dbReference type="Pfam" id="PF17092">
    <property type="entry name" value="PCB_OB"/>
    <property type="match status" value="1"/>
</dbReference>
<dbReference type="GO" id="GO:0005886">
    <property type="term" value="C:plasma membrane"/>
    <property type="evidence" value="ECO:0007669"/>
    <property type="project" value="UniProtKB-SubCell"/>
</dbReference>
<keyword evidence="12" id="KW-0328">Glycosyltransferase</keyword>
<dbReference type="Proteomes" id="UP000183104">
    <property type="component" value="Unassembled WGS sequence"/>
</dbReference>
<keyword evidence="22" id="KW-0511">Multifunctional enzyme</keyword>
<feature type="region of interest" description="Disordered" evidence="28">
    <location>
        <begin position="820"/>
        <end position="866"/>
    </location>
</feature>
<evidence type="ECO:0000256" key="7">
    <source>
        <dbReference type="ARBA" id="ARBA00018638"/>
    </source>
</evidence>
<keyword evidence="11" id="KW-0645">Protease</keyword>
<dbReference type="PANTHER" id="PTHR32282:SF27">
    <property type="entry name" value="PENICILLIN-BINDING PROTEIN 1A"/>
    <property type="match status" value="1"/>
</dbReference>
<keyword evidence="15" id="KW-0378">Hydrolase</keyword>
<comment type="subcellular location">
    <subcellularLocation>
        <location evidence="2">Cell inner membrane</location>
        <topology evidence="2">Single-pass type II membrane protein</topology>
    </subcellularLocation>
</comment>
<evidence type="ECO:0000256" key="4">
    <source>
        <dbReference type="ARBA" id="ARBA00007090"/>
    </source>
</evidence>
<evidence type="ECO:0000256" key="19">
    <source>
        <dbReference type="ARBA" id="ARBA00022989"/>
    </source>
</evidence>
<dbReference type="SUPFAM" id="SSF53955">
    <property type="entry name" value="Lysozyme-like"/>
    <property type="match status" value="1"/>
</dbReference>
<evidence type="ECO:0000256" key="3">
    <source>
        <dbReference type="ARBA" id="ARBA00004752"/>
    </source>
</evidence>
<evidence type="ECO:0000256" key="17">
    <source>
        <dbReference type="ARBA" id="ARBA00022968"/>
    </source>
</evidence>
<evidence type="ECO:0000256" key="25">
    <source>
        <dbReference type="ARBA" id="ARBA00044770"/>
    </source>
</evidence>
<proteinExistence type="inferred from homology"/>
<evidence type="ECO:0000256" key="20">
    <source>
        <dbReference type="ARBA" id="ARBA00023136"/>
    </source>
</evidence>
<dbReference type="GO" id="GO:0009252">
    <property type="term" value="P:peptidoglycan biosynthetic process"/>
    <property type="evidence" value="ECO:0007669"/>
    <property type="project" value="UniProtKB-UniPathway"/>
</dbReference>
<evidence type="ECO:0000256" key="9">
    <source>
        <dbReference type="ARBA" id="ARBA00022519"/>
    </source>
</evidence>
<dbReference type="GO" id="GO:0006508">
    <property type="term" value="P:proteolysis"/>
    <property type="evidence" value="ECO:0007669"/>
    <property type="project" value="UniProtKB-KW"/>
</dbReference>
<evidence type="ECO:0000256" key="21">
    <source>
        <dbReference type="ARBA" id="ARBA00023251"/>
    </source>
</evidence>
<evidence type="ECO:0000256" key="28">
    <source>
        <dbReference type="SAM" id="MobiDB-lite"/>
    </source>
</evidence>
<dbReference type="AlphaFoldDB" id="A0A1G5EDI8"/>
<evidence type="ECO:0000256" key="5">
    <source>
        <dbReference type="ARBA" id="ARBA00007739"/>
    </source>
</evidence>
<keyword evidence="23" id="KW-0961">Cell wall biogenesis/degradation</keyword>
<dbReference type="GO" id="GO:0030288">
    <property type="term" value="C:outer membrane-bounded periplasmic space"/>
    <property type="evidence" value="ECO:0007669"/>
    <property type="project" value="TreeGrafter"/>
</dbReference>
<dbReference type="GO" id="GO:0008955">
    <property type="term" value="F:peptidoglycan glycosyltransferase activity"/>
    <property type="evidence" value="ECO:0007669"/>
    <property type="project" value="UniProtKB-EC"/>
</dbReference>
<dbReference type="GO" id="GO:0008360">
    <property type="term" value="P:regulation of cell shape"/>
    <property type="evidence" value="ECO:0007669"/>
    <property type="project" value="UniProtKB-KW"/>
</dbReference>
<evidence type="ECO:0000256" key="24">
    <source>
        <dbReference type="ARBA" id="ARBA00034000"/>
    </source>
</evidence>
<dbReference type="PANTHER" id="PTHR32282">
    <property type="entry name" value="BINDING PROTEIN TRANSPEPTIDASE, PUTATIVE-RELATED"/>
    <property type="match status" value="1"/>
</dbReference>
<dbReference type="InterPro" id="IPR012340">
    <property type="entry name" value="NA-bd_OB-fold"/>
</dbReference>
<keyword evidence="33" id="KW-1185">Reference proteome</keyword>
<evidence type="ECO:0000256" key="15">
    <source>
        <dbReference type="ARBA" id="ARBA00022801"/>
    </source>
</evidence>
<dbReference type="FunFam" id="1.10.3810.10:FF:000003">
    <property type="entry name" value="Penicillin-binding protein 1a"/>
    <property type="match status" value="1"/>
</dbReference>
<evidence type="ECO:0000259" key="30">
    <source>
        <dbReference type="Pfam" id="PF00912"/>
    </source>
</evidence>
<evidence type="ECO:0000256" key="13">
    <source>
        <dbReference type="ARBA" id="ARBA00022679"/>
    </source>
</evidence>
<dbReference type="EMBL" id="FMUN01000004">
    <property type="protein sequence ID" value="SCY25064.1"/>
    <property type="molecule type" value="Genomic_DNA"/>
</dbReference>
<dbReference type="InterPro" id="IPR023346">
    <property type="entry name" value="Lysozyme-like_dom_sf"/>
</dbReference>
<dbReference type="EC" id="2.4.99.28" evidence="25"/>
<dbReference type="EC" id="3.4.16.4" evidence="6"/>
<gene>
    <name evidence="32" type="ORF">SAMN05661077_1588</name>
</gene>
<dbReference type="OrthoDB" id="9766909at2"/>
<keyword evidence="17" id="KW-0735">Signal-anchor</keyword>
<dbReference type="InterPro" id="IPR001460">
    <property type="entry name" value="PCN-bd_Tpept"/>
</dbReference>
<dbReference type="GO" id="GO:0046677">
    <property type="term" value="P:response to antibiotic"/>
    <property type="evidence" value="ECO:0007669"/>
    <property type="project" value="UniProtKB-KW"/>
</dbReference>
<evidence type="ECO:0000256" key="2">
    <source>
        <dbReference type="ARBA" id="ARBA00004249"/>
    </source>
</evidence>
<keyword evidence="8" id="KW-1003">Cell membrane</keyword>
<comment type="pathway">
    <text evidence="3">Cell wall biogenesis; peptidoglycan biosynthesis.</text>
</comment>
<keyword evidence="9" id="KW-0997">Cell inner membrane</keyword>
<name>A0A1G5EDI8_9GAMM</name>
<dbReference type="InterPro" id="IPR036950">
    <property type="entry name" value="PBP_transglycosylase"/>
</dbReference>
<sequence>MPTFLRRILIASGVFLLIGAVSGFGGYLWLSSQLPPITKLTNYEPQTPMRVFARDGQLIGEFGSQRRLPLPPEAIPEQLKDAFLAAEDSSFFDHPGIDVPGIIRALIADIKAGAPVQGASTITQQVARTFLLTRERKIMRKLKEMLLAFRIEERLTKAEILHLYLNQIYLGNGAYGVEAAAQNYYGKSVHELTLAERAMIGGLPKAPSGYNPVNNPERARERRDYVLRRLRDTGKASPKAVEKALATPVHARSHSPVTNPMPQVAEEVRRRMVERVGKERAYTEGFRVFTTVDPDMQHQARKAVQKGLLDYTYRHGYRGPEDHWDLEELVRDTALPGPTTESGGGTGFTFDRPGAGVGIRQALLERLAKLRPIGPLQTGVVLYLGTGEGEEDTAAEEDPPRSARVLLADGREITLSWDGIRWARPYKSPTERGPEPETAAEVLSPGDVIRLEKRPNGPWFLSQVPKVQGAFVAMDPPSGQIRAMIGGFDEWRSHYNRATQARRQPGSSFKPFLYAAGLSKGMTPATLINDAPIVFEDEALETRWRPENYSQKFYGPTRLRQGLEHSRNLVTIRLMRNIGTDYALDFASRFGFDRDVLPRNLSLSLGSASVAPMDVVRGYAVFANGGLQVDPILIERIEDRHGQPVTRNLARSGCIQCHRAGSPGELDPEAQTENPEMRFHPSIRPERVLSPQVNYQMVSMLRGVVERGTGWRAKRLGLPLAGKTGTSNAQRDAWFLGFSSELVGGAYVGFDKPKTLGSHETGSRAAAPIWVDFMRQTLKGREVREFEQPEGVVNVRIDAETGKLAAPWSEETLFEYFRKGNAPTETTPRPASVASDGGSGEEENDRGGGSGERRDSGSSEMMDDLF</sequence>
<evidence type="ECO:0000256" key="10">
    <source>
        <dbReference type="ARBA" id="ARBA00022645"/>
    </source>
</evidence>
<accession>A0A1G5EDI8</accession>
<dbReference type="Gene3D" id="3.40.710.10">
    <property type="entry name" value="DD-peptidase/beta-lactamase superfamily"/>
    <property type="match status" value="2"/>
</dbReference>
<dbReference type="UniPathway" id="UPA00219"/>
<comment type="function">
    <text evidence="1">Cell wall formation. Synthesis of cross-linked peptidoglycan from the lipid intermediates. The enzyme has a penicillin-insensitive transglycosylase N-terminal domain (formation of linear glycan strands) and a penicillin-sensitive transpeptidase C-terminal domain (cross-linking of the peptide subunits).</text>
</comment>
<dbReference type="InterPro" id="IPR001264">
    <property type="entry name" value="Glyco_trans_51"/>
</dbReference>
<evidence type="ECO:0000256" key="26">
    <source>
        <dbReference type="ARBA" id="ARBA00049902"/>
    </source>
</evidence>
<reference evidence="33" key="1">
    <citation type="submission" date="2016-10" db="EMBL/GenBank/DDBJ databases">
        <authorList>
            <person name="Varghese N."/>
        </authorList>
    </citation>
    <scope>NUCLEOTIDE SEQUENCE [LARGE SCALE GENOMIC DNA]</scope>
    <source>
        <strain evidence="33">HL 19</strain>
    </source>
</reference>
<keyword evidence="13" id="KW-0808">Transferase</keyword>
<evidence type="ECO:0000256" key="18">
    <source>
        <dbReference type="ARBA" id="ARBA00022984"/>
    </source>
</evidence>
<dbReference type="SUPFAM" id="SSF56601">
    <property type="entry name" value="beta-lactamase/transpeptidase-like"/>
    <property type="match status" value="1"/>
</dbReference>
<evidence type="ECO:0000313" key="33">
    <source>
        <dbReference type="Proteomes" id="UP000183104"/>
    </source>
</evidence>
<evidence type="ECO:0000256" key="1">
    <source>
        <dbReference type="ARBA" id="ARBA00002624"/>
    </source>
</evidence>
<evidence type="ECO:0000256" key="14">
    <source>
        <dbReference type="ARBA" id="ARBA00022692"/>
    </source>
</evidence>
<evidence type="ECO:0000256" key="23">
    <source>
        <dbReference type="ARBA" id="ARBA00023316"/>
    </source>
</evidence>
<feature type="domain" description="Penicillin-binding protein OB-like" evidence="31">
    <location>
        <begin position="400"/>
        <end position="467"/>
    </location>
</feature>
<evidence type="ECO:0000313" key="32">
    <source>
        <dbReference type="EMBL" id="SCY25064.1"/>
    </source>
</evidence>
<evidence type="ECO:0000256" key="6">
    <source>
        <dbReference type="ARBA" id="ARBA00012448"/>
    </source>
</evidence>
<comment type="catalytic activity">
    <reaction evidence="24">
        <text>Preferential cleavage: (Ac)2-L-Lys-D-Ala-|-D-Ala. Also transpeptidation of peptidyl-alanyl moieties that are N-acyl substituents of D-alanine.</text>
        <dbReference type="EC" id="3.4.16.4"/>
    </reaction>
</comment>